<evidence type="ECO:0000313" key="5">
    <source>
        <dbReference type="Proteomes" id="UP000281192"/>
    </source>
</evidence>
<feature type="transmembrane region" description="Helical" evidence="1">
    <location>
        <begin position="65"/>
        <end position="84"/>
    </location>
</feature>
<proteinExistence type="predicted"/>
<keyword evidence="1" id="KW-0472">Membrane</keyword>
<dbReference type="KEGG" id="cfh:C1707_09565"/>
<evidence type="ECO:0000313" key="2">
    <source>
        <dbReference type="EMBL" id="AYV46489.1"/>
    </source>
</evidence>
<keyword evidence="5" id="KW-1185">Reference proteome</keyword>
<name>A0A2N5CS11_9CAUL</name>
<dbReference type="EMBL" id="CP026100">
    <property type="protein sequence ID" value="AYV46489.1"/>
    <property type="molecule type" value="Genomic_DNA"/>
</dbReference>
<feature type="transmembrane region" description="Helical" evidence="1">
    <location>
        <begin position="96"/>
        <end position="121"/>
    </location>
</feature>
<dbReference type="EMBL" id="PJRQ01000030">
    <property type="protein sequence ID" value="PLR12786.1"/>
    <property type="molecule type" value="Genomic_DNA"/>
</dbReference>
<evidence type="ECO:0000313" key="3">
    <source>
        <dbReference type="EMBL" id="PLR12786.1"/>
    </source>
</evidence>
<evidence type="ECO:0000313" key="4">
    <source>
        <dbReference type="Proteomes" id="UP000234483"/>
    </source>
</evidence>
<protein>
    <recommendedName>
        <fullName evidence="6">DUF805 domain-containing protein</fullName>
    </recommendedName>
</protein>
<organism evidence="3 4">
    <name type="scientific">Caulobacter flavus</name>
    <dbReference type="NCBI Taxonomy" id="1679497"/>
    <lineage>
        <taxon>Bacteria</taxon>
        <taxon>Pseudomonadati</taxon>
        <taxon>Pseudomonadota</taxon>
        <taxon>Alphaproteobacteria</taxon>
        <taxon>Caulobacterales</taxon>
        <taxon>Caulobacteraceae</taxon>
        <taxon>Caulobacter</taxon>
    </lineage>
</organism>
<dbReference type="Proteomes" id="UP000234483">
    <property type="component" value="Unassembled WGS sequence"/>
</dbReference>
<dbReference type="AlphaFoldDB" id="A0A2N5CS11"/>
<dbReference type="Proteomes" id="UP000281192">
    <property type="component" value="Chromosome"/>
</dbReference>
<keyword evidence="1" id="KW-0812">Transmembrane</keyword>
<reference evidence="3 4" key="1">
    <citation type="submission" date="2017-12" db="EMBL/GenBank/DDBJ databases">
        <title>The genome sequence of Caulobacter flavus CGMCC1 15093.</title>
        <authorList>
            <person name="Gao J."/>
            <person name="Mao X."/>
            <person name="Sun J."/>
        </authorList>
    </citation>
    <scope>NUCLEOTIDE SEQUENCE [LARGE SCALE GENOMIC DNA]</scope>
    <source>
        <strain evidence="3 4">CGMCC1 15093</strain>
    </source>
</reference>
<evidence type="ECO:0000256" key="1">
    <source>
        <dbReference type="SAM" id="Phobius"/>
    </source>
</evidence>
<sequence>MIAAVVAWLGGRGRRREYWIAIVAILAAVVTGMMVPVDIPLWTLRWAGLAAWCPIAVRRLRDAGLPLWLAPFPLVIPVAVNGLRKLAMSGLDVRDALGLAMPIGLAGMALVLCLIVLLGVWPPRRPAAPSPEQRAELFG</sequence>
<dbReference type="RefSeq" id="WP_101713850.1">
    <property type="nucleotide sequence ID" value="NZ_CP026100.1"/>
</dbReference>
<keyword evidence="1" id="KW-1133">Transmembrane helix</keyword>
<gene>
    <name evidence="2" type="ORF">C1707_09565</name>
    <name evidence="3" type="ORF">CFHF_15250</name>
</gene>
<accession>A0A2N5CS11</accession>
<reference evidence="2 5" key="2">
    <citation type="submission" date="2018-01" db="EMBL/GenBank/DDBJ databases">
        <title>Complete genome sequence of Caulobacter flavus RHGG3.</title>
        <authorList>
            <person name="Yang E."/>
        </authorList>
    </citation>
    <scope>NUCLEOTIDE SEQUENCE [LARGE SCALE GENOMIC DNA]</scope>
    <source>
        <strain evidence="2 5">RHGG3</strain>
    </source>
</reference>
<feature type="transmembrane region" description="Helical" evidence="1">
    <location>
        <begin position="18"/>
        <end position="37"/>
    </location>
</feature>
<evidence type="ECO:0008006" key="6">
    <source>
        <dbReference type="Google" id="ProtNLM"/>
    </source>
</evidence>
<dbReference type="OrthoDB" id="7193524at2"/>